<organism evidence="1 2">
    <name type="scientific">Trifolium medium</name>
    <dbReference type="NCBI Taxonomy" id="97028"/>
    <lineage>
        <taxon>Eukaryota</taxon>
        <taxon>Viridiplantae</taxon>
        <taxon>Streptophyta</taxon>
        <taxon>Embryophyta</taxon>
        <taxon>Tracheophyta</taxon>
        <taxon>Spermatophyta</taxon>
        <taxon>Magnoliopsida</taxon>
        <taxon>eudicotyledons</taxon>
        <taxon>Gunneridae</taxon>
        <taxon>Pentapetalae</taxon>
        <taxon>rosids</taxon>
        <taxon>fabids</taxon>
        <taxon>Fabales</taxon>
        <taxon>Fabaceae</taxon>
        <taxon>Papilionoideae</taxon>
        <taxon>50 kb inversion clade</taxon>
        <taxon>NPAAA clade</taxon>
        <taxon>Hologalegina</taxon>
        <taxon>IRL clade</taxon>
        <taxon>Trifolieae</taxon>
        <taxon>Trifolium</taxon>
    </lineage>
</organism>
<evidence type="ECO:0000313" key="2">
    <source>
        <dbReference type="Proteomes" id="UP000265520"/>
    </source>
</evidence>
<keyword evidence="2" id="KW-1185">Reference proteome</keyword>
<name>A0A392PWK6_9FABA</name>
<dbReference type="Proteomes" id="UP000265520">
    <property type="component" value="Unassembled WGS sequence"/>
</dbReference>
<accession>A0A392PWK6</accession>
<dbReference type="PANTHER" id="PTHR33240">
    <property type="entry name" value="OS08G0508500 PROTEIN"/>
    <property type="match status" value="1"/>
</dbReference>
<feature type="non-terminal residue" evidence="1">
    <location>
        <position position="201"/>
    </location>
</feature>
<proteinExistence type="predicted"/>
<reference evidence="1 2" key="1">
    <citation type="journal article" date="2018" name="Front. Plant Sci.">
        <title>Red Clover (Trifolium pratense) and Zigzag Clover (T. medium) - A Picture of Genomic Similarities and Differences.</title>
        <authorList>
            <person name="Dluhosova J."/>
            <person name="Istvanek J."/>
            <person name="Nedelnik J."/>
            <person name="Repkova J."/>
        </authorList>
    </citation>
    <scope>NUCLEOTIDE SEQUENCE [LARGE SCALE GENOMIC DNA]</scope>
    <source>
        <strain evidence="2">cv. 10/8</strain>
        <tissue evidence="1">Leaf</tissue>
    </source>
</reference>
<evidence type="ECO:0008006" key="3">
    <source>
        <dbReference type="Google" id="ProtNLM"/>
    </source>
</evidence>
<sequence length="201" mass="22398">MQLAEEQLQPYLGTLVSFSGEQVDVMGYDSLLTTFGDKESAKTIKVQYLVVKTPFTSYNIIIGRPSFNALGAAMSTLYLSMKYPLDNGGVGTVRGDQLLARRCYESSLKIRHKAINSSLKSQQQRAIKQGGVNAIDTADMDPREEFQDRRVSPIKELEQVKIGKEPHQTTNLGTALLPAERAKIMKILKENVDLFAWKPSD</sequence>
<dbReference type="EMBL" id="LXQA010101183">
    <property type="protein sequence ID" value="MCI16503.1"/>
    <property type="molecule type" value="Genomic_DNA"/>
</dbReference>
<protein>
    <recommendedName>
        <fullName evidence="3">Gag-pol polyprotein</fullName>
    </recommendedName>
</protein>
<dbReference type="PANTHER" id="PTHR33240:SF8">
    <property type="entry name" value="OS03G0439900 PROTEIN"/>
    <property type="match status" value="1"/>
</dbReference>
<comment type="caution">
    <text evidence="1">The sequence shown here is derived from an EMBL/GenBank/DDBJ whole genome shotgun (WGS) entry which is preliminary data.</text>
</comment>
<dbReference type="AlphaFoldDB" id="A0A392PWK6"/>
<evidence type="ECO:0000313" key="1">
    <source>
        <dbReference type="EMBL" id="MCI16503.1"/>
    </source>
</evidence>